<dbReference type="PROSITE" id="PS51340">
    <property type="entry name" value="MOSC"/>
    <property type="match status" value="1"/>
</dbReference>
<evidence type="ECO:0000313" key="3">
    <source>
        <dbReference type="Proteomes" id="UP000317716"/>
    </source>
</evidence>
<dbReference type="AlphaFoldDB" id="A0A538TB65"/>
<comment type="caution">
    <text evidence="2">The sequence shown here is derived from an EMBL/GenBank/DDBJ whole genome shotgun (WGS) entry which is preliminary data.</text>
</comment>
<dbReference type="PANTHER" id="PTHR36930:SF1">
    <property type="entry name" value="MOSC DOMAIN-CONTAINING PROTEIN"/>
    <property type="match status" value="1"/>
</dbReference>
<protein>
    <submittedName>
        <fullName evidence="2">MOSC domain-containing protein</fullName>
    </submittedName>
</protein>
<feature type="domain" description="MOSC" evidence="1">
    <location>
        <begin position="16"/>
        <end position="139"/>
    </location>
</feature>
<dbReference type="GO" id="GO:0003824">
    <property type="term" value="F:catalytic activity"/>
    <property type="evidence" value="ECO:0007669"/>
    <property type="project" value="InterPro"/>
</dbReference>
<evidence type="ECO:0000313" key="2">
    <source>
        <dbReference type="EMBL" id="TMQ60891.1"/>
    </source>
</evidence>
<dbReference type="Proteomes" id="UP000317716">
    <property type="component" value="Unassembled WGS sequence"/>
</dbReference>
<organism evidence="2 3">
    <name type="scientific">Eiseniibacteriota bacterium</name>
    <dbReference type="NCBI Taxonomy" id="2212470"/>
    <lineage>
        <taxon>Bacteria</taxon>
        <taxon>Candidatus Eiseniibacteriota</taxon>
    </lineage>
</organism>
<dbReference type="InterPro" id="IPR011037">
    <property type="entry name" value="Pyrv_Knase-like_insert_dom_sf"/>
</dbReference>
<reference evidence="2 3" key="1">
    <citation type="journal article" date="2019" name="Nat. Microbiol.">
        <title>Mediterranean grassland soil C-N compound turnover is dependent on rainfall and depth, and is mediated by genomically divergent microorganisms.</title>
        <authorList>
            <person name="Diamond S."/>
            <person name="Andeer P.F."/>
            <person name="Li Z."/>
            <person name="Crits-Christoph A."/>
            <person name="Burstein D."/>
            <person name="Anantharaman K."/>
            <person name="Lane K.R."/>
            <person name="Thomas B.C."/>
            <person name="Pan C."/>
            <person name="Northen T.R."/>
            <person name="Banfield J.F."/>
        </authorList>
    </citation>
    <scope>NUCLEOTIDE SEQUENCE [LARGE SCALE GENOMIC DNA]</scope>
    <source>
        <strain evidence="2">WS_2</strain>
    </source>
</reference>
<evidence type="ECO:0000259" key="1">
    <source>
        <dbReference type="PROSITE" id="PS51340"/>
    </source>
</evidence>
<dbReference type="SUPFAM" id="SSF50800">
    <property type="entry name" value="PK beta-barrel domain-like"/>
    <property type="match status" value="1"/>
</dbReference>
<dbReference type="PANTHER" id="PTHR36930">
    <property type="entry name" value="METAL-SULFUR CLUSTER BIOSYNTHESIS PROTEINS YUAD-RELATED"/>
    <property type="match status" value="1"/>
</dbReference>
<sequence>MPATVVALHLSKSSRAPLVAVPHVSAVLETGLEGDRHARRHSRRQVLVVEEEVLNEFGLAHGAIREQVTVRGLALDGLVLGARLRVGGALLEVAGPCDPCARMDELRPGLQRSLEGRRGRFVRVVQAGSFAVGDAIQVEPPA</sequence>
<accession>A0A538TB65</accession>
<dbReference type="GO" id="GO:0030170">
    <property type="term" value="F:pyridoxal phosphate binding"/>
    <property type="evidence" value="ECO:0007669"/>
    <property type="project" value="InterPro"/>
</dbReference>
<dbReference type="InterPro" id="IPR005302">
    <property type="entry name" value="MoCF_Sase_C"/>
</dbReference>
<name>A0A538TB65_UNCEI</name>
<dbReference type="GO" id="GO:0030151">
    <property type="term" value="F:molybdenum ion binding"/>
    <property type="evidence" value="ECO:0007669"/>
    <property type="project" value="InterPro"/>
</dbReference>
<dbReference type="Pfam" id="PF03473">
    <property type="entry name" value="MOSC"/>
    <property type="match status" value="1"/>
</dbReference>
<gene>
    <name evidence="2" type="ORF">E6K72_00125</name>
</gene>
<dbReference type="InterPro" id="IPR052716">
    <property type="entry name" value="MOSC_domain"/>
</dbReference>
<dbReference type="Gene3D" id="2.40.33.20">
    <property type="entry name" value="PK beta-barrel domain-like"/>
    <property type="match status" value="1"/>
</dbReference>
<proteinExistence type="predicted"/>
<dbReference type="EMBL" id="VBOS01000005">
    <property type="protein sequence ID" value="TMQ60891.1"/>
    <property type="molecule type" value="Genomic_DNA"/>
</dbReference>